<dbReference type="InterPro" id="IPR020583">
    <property type="entry name" value="Inositol_monoP_metal-BS"/>
</dbReference>
<evidence type="ECO:0000256" key="3">
    <source>
        <dbReference type="ARBA" id="ARBA00022801"/>
    </source>
</evidence>
<protein>
    <submittedName>
        <fullName evidence="6">Fructose-1,6-bisphosphatase</fullName>
    </submittedName>
</protein>
<comment type="cofactor">
    <cofactor evidence="5">
        <name>Mg(2+)</name>
        <dbReference type="ChEBI" id="CHEBI:18420"/>
    </cofactor>
</comment>
<dbReference type="STRING" id="69960.SAMN05421720_101390"/>
<evidence type="ECO:0000256" key="2">
    <source>
        <dbReference type="ARBA" id="ARBA00022723"/>
    </source>
</evidence>
<keyword evidence="4 5" id="KW-0460">Magnesium</keyword>
<gene>
    <name evidence="6" type="ORF">SAMN05421720_101390</name>
</gene>
<dbReference type="AlphaFoldDB" id="A0A1G6X6Q3"/>
<dbReference type="Gene3D" id="3.40.190.80">
    <property type="match status" value="1"/>
</dbReference>
<dbReference type="PANTHER" id="PTHR20854:SF4">
    <property type="entry name" value="INOSITOL-1-MONOPHOSPHATASE-RELATED"/>
    <property type="match status" value="1"/>
</dbReference>
<dbReference type="GO" id="GO:0046854">
    <property type="term" value="P:phosphatidylinositol phosphate biosynthetic process"/>
    <property type="evidence" value="ECO:0007669"/>
    <property type="project" value="InterPro"/>
</dbReference>
<evidence type="ECO:0000313" key="7">
    <source>
        <dbReference type="Proteomes" id="UP000199412"/>
    </source>
</evidence>
<name>A0A1G6X6Q3_9PROT</name>
<evidence type="ECO:0000256" key="5">
    <source>
        <dbReference type="PIRSR" id="PIRSR600760-2"/>
    </source>
</evidence>
<dbReference type="InterPro" id="IPR020550">
    <property type="entry name" value="Inositol_monophosphatase_CS"/>
</dbReference>
<comment type="similarity">
    <text evidence="1">Belongs to the inositol monophosphatase superfamily.</text>
</comment>
<evidence type="ECO:0000256" key="1">
    <source>
        <dbReference type="ARBA" id="ARBA00009759"/>
    </source>
</evidence>
<dbReference type="PROSITE" id="PS00629">
    <property type="entry name" value="IMP_1"/>
    <property type="match status" value="1"/>
</dbReference>
<dbReference type="PRINTS" id="PR00377">
    <property type="entry name" value="IMPHPHTASES"/>
</dbReference>
<dbReference type="Proteomes" id="UP000199412">
    <property type="component" value="Unassembled WGS sequence"/>
</dbReference>
<keyword evidence="7" id="KW-1185">Reference proteome</keyword>
<organism evidence="6 7">
    <name type="scientific">Rhodospira trueperi</name>
    <dbReference type="NCBI Taxonomy" id="69960"/>
    <lineage>
        <taxon>Bacteria</taxon>
        <taxon>Pseudomonadati</taxon>
        <taxon>Pseudomonadota</taxon>
        <taxon>Alphaproteobacteria</taxon>
        <taxon>Rhodospirillales</taxon>
        <taxon>Rhodospirillaceae</taxon>
        <taxon>Rhodospira</taxon>
    </lineage>
</organism>
<reference evidence="6 7" key="1">
    <citation type="submission" date="2016-10" db="EMBL/GenBank/DDBJ databases">
        <authorList>
            <person name="de Groot N.N."/>
        </authorList>
    </citation>
    <scope>NUCLEOTIDE SEQUENCE [LARGE SCALE GENOMIC DNA]</scope>
    <source>
        <strain evidence="6 7">ATCC 700224</strain>
    </source>
</reference>
<dbReference type="Gene3D" id="3.30.540.10">
    <property type="entry name" value="Fructose-1,6-Bisphosphatase, subunit A, domain 1"/>
    <property type="match status" value="1"/>
</dbReference>
<keyword evidence="3" id="KW-0378">Hydrolase</keyword>
<dbReference type="PROSITE" id="PS00630">
    <property type="entry name" value="IMP_2"/>
    <property type="match status" value="1"/>
</dbReference>
<dbReference type="InterPro" id="IPR000760">
    <property type="entry name" value="Inositol_monophosphatase-like"/>
</dbReference>
<dbReference type="SUPFAM" id="SSF56655">
    <property type="entry name" value="Carbohydrate phosphatase"/>
    <property type="match status" value="1"/>
</dbReference>
<dbReference type="PANTHER" id="PTHR20854">
    <property type="entry name" value="INOSITOL MONOPHOSPHATASE"/>
    <property type="match status" value="1"/>
</dbReference>
<feature type="binding site" evidence="5">
    <location>
        <position position="94"/>
    </location>
    <ligand>
        <name>Mg(2+)</name>
        <dbReference type="ChEBI" id="CHEBI:18420"/>
        <label>1</label>
        <note>catalytic</note>
    </ligand>
</feature>
<keyword evidence="2 5" id="KW-0479">Metal-binding</keyword>
<evidence type="ECO:0000256" key="4">
    <source>
        <dbReference type="ARBA" id="ARBA00022842"/>
    </source>
</evidence>
<accession>A0A1G6X6Q3</accession>
<dbReference type="RefSeq" id="WP_092781247.1">
    <property type="nucleotide sequence ID" value="NZ_FNAP01000001.1"/>
</dbReference>
<dbReference type="EMBL" id="FNAP01000001">
    <property type="protein sequence ID" value="SDD73840.1"/>
    <property type="molecule type" value="Genomic_DNA"/>
</dbReference>
<dbReference type="GO" id="GO:0007165">
    <property type="term" value="P:signal transduction"/>
    <property type="evidence" value="ECO:0007669"/>
    <property type="project" value="TreeGrafter"/>
</dbReference>
<dbReference type="OrthoDB" id="9785695at2"/>
<feature type="binding site" evidence="5">
    <location>
        <position position="71"/>
    </location>
    <ligand>
        <name>Mg(2+)</name>
        <dbReference type="ChEBI" id="CHEBI:18420"/>
        <label>1</label>
        <note>catalytic</note>
    </ligand>
</feature>
<feature type="binding site" evidence="5">
    <location>
        <position position="211"/>
    </location>
    <ligand>
        <name>Mg(2+)</name>
        <dbReference type="ChEBI" id="CHEBI:18420"/>
        <label>1</label>
        <note>catalytic</note>
    </ligand>
</feature>
<dbReference type="GO" id="GO:0008934">
    <property type="term" value="F:inositol monophosphate 1-phosphatase activity"/>
    <property type="evidence" value="ECO:0007669"/>
    <property type="project" value="TreeGrafter"/>
</dbReference>
<dbReference type="GO" id="GO:0006020">
    <property type="term" value="P:inositol metabolic process"/>
    <property type="evidence" value="ECO:0007669"/>
    <property type="project" value="TreeGrafter"/>
</dbReference>
<sequence>MSCSVSISAVADIMREVATAEVLPRFRNLSDADIRAKTSSQDLVTLADLEAERALGRRLPDLLPGSVMVGEEGVFADPGILDRINGEAPVWVVDPVDGTGNFARGDATFALIVALVHRGETVAGWILDPVTGRLAVAERGGGATLDAIPVRIDPDPGDLNDLHGTAYGRRGRALKGRVRRLHFLGSAAHSYLRLLEGRFHFAAYSRLMPWDHAAGVLMCSEAGAVSRLIDGTPYTPGLRQGELLTAPSEALWNEIAANLQPR</sequence>
<dbReference type="GO" id="GO:0046872">
    <property type="term" value="F:metal ion binding"/>
    <property type="evidence" value="ECO:0007669"/>
    <property type="project" value="UniProtKB-KW"/>
</dbReference>
<dbReference type="Pfam" id="PF00459">
    <property type="entry name" value="Inositol_P"/>
    <property type="match status" value="1"/>
</dbReference>
<proteinExistence type="inferred from homology"/>
<evidence type="ECO:0000313" key="6">
    <source>
        <dbReference type="EMBL" id="SDD73840.1"/>
    </source>
</evidence>
<feature type="binding site" evidence="5">
    <location>
        <position position="97"/>
    </location>
    <ligand>
        <name>Mg(2+)</name>
        <dbReference type="ChEBI" id="CHEBI:18420"/>
        <label>1</label>
        <note>catalytic</note>
    </ligand>
</feature>